<sequence length="59" mass="6707">MGFWLILALVFGVVIGNLMLLKHTAKMKMPSLKQRHSEDSTKADTDKKDSDKKDTDKED</sequence>
<name>A0A432Y159_9GAMM</name>
<proteinExistence type="predicted"/>
<dbReference type="InterPro" id="IPR021550">
    <property type="entry name" value="DUF2897"/>
</dbReference>
<keyword evidence="2" id="KW-0472">Membrane</keyword>
<dbReference type="Proteomes" id="UP000287198">
    <property type="component" value="Unassembled WGS sequence"/>
</dbReference>
<evidence type="ECO:0000256" key="1">
    <source>
        <dbReference type="SAM" id="MobiDB-lite"/>
    </source>
</evidence>
<dbReference type="AlphaFoldDB" id="A0A432Y159"/>
<feature type="transmembrane region" description="Helical" evidence="2">
    <location>
        <begin position="6"/>
        <end position="25"/>
    </location>
</feature>
<evidence type="ECO:0000313" key="3">
    <source>
        <dbReference type="EMBL" id="RUO54675.1"/>
    </source>
</evidence>
<dbReference type="Pfam" id="PF11446">
    <property type="entry name" value="DUF2897"/>
    <property type="match status" value="1"/>
</dbReference>
<feature type="compositionally biased region" description="Basic and acidic residues" evidence="1">
    <location>
        <begin position="35"/>
        <end position="59"/>
    </location>
</feature>
<accession>A0A432Y159</accession>
<keyword evidence="2" id="KW-0812">Transmembrane</keyword>
<dbReference type="OrthoDB" id="6241315at2"/>
<dbReference type="EMBL" id="PIPW01000001">
    <property type="protein sequence ID" value="RUO54675.1"/>
    <property type="molecule type" value="Genomic_DNA"/>
</dbReference>
<evidence type="ECO:0000256" key="2">
    <source>
        <dbReference type="SAM" id="Phobius"/>
    </source>
</evidence>
<comment type="caution">
    <text evidence="3">The sequence shown here is derived from an EMBL/GenBank/DDBJ whole genome shotgun (WGS) entry which is preliminary data.</text>
</comment>
<evidence type="ECO:0000313" key="4">
    <source>
        <dbReference type="Proteomes" id="UP000287198"/>
    </source>
</evidence>
<protein>
    <submittedName>
        <fullName evidence="3">DUF2897 domain-containing protein</fullName>
    </submittedName>
</protein>
<gene>
    <name evidence="3" type="ORF">CWI69_04495</name>
</gene>
<keyword evidence="2" id="KW-1133">Transmembrane helix</keyword>
<organism evidence="3 4">
    <name type="scientific">Pseudidiomarina halophila</name>
    <dbReference type="NCBI Taxonomy" id="1449799"/>
    <lineage>
        <taxon>Bacteria</taxon>
        <taxon>Pseudomonadati</taxon>
        <taxon>Pseudomonadota</taxon>
        <taxon>Gammaproteobacteria</taxon>
        <taxon>Alteromonadales</taxon>
        <taxon>Idiomarinaceae</taxon>
        <taxon>Pseudidiomarina</taxon>
    </lineage>
</organism>
<reference evidence="4" key="1">
    <citation type="journal article" date="2018" name="Front. Microbiol.">
        <title>Genome-Based Analysis Reveals the Taxonomy and Diversity of the Family Idiomarinaceae.</title>
        <authorList>
            <person name="Liu Y."/>
            <person name="Lai Q."/>
            <person name="Shao Z."/>
        </authorList>
    </citation>
    <scope>NUCLEOTIDE SEQUENCE [LARGE SCALE GENOMIC DNA]</scope>
    <source>
        <strain evidence="4">BH195</strain>
    </source>
</reference>
<dbReference type="RefSeq" id="WP_126762263.1">
    <property type="nucleotide sequence ID" value="NZ_JBHLTZ010000004.1"/>
</dbReference>
<feature type="region of interest" description="Disordered" evidence="1">
    <location>
        <begin position="28"/>
        <end position="59"/>
    </location>
</feature>
<keyword evidence="4" id="KW-1185">Reference proteome</keyword>